<dbReference type="STRING" id="1120918.SAMN05216249_106134"/>
<name>A0A1I0XI84_9FIRM</name>
<organism evidence="1 2">
    <name type="scientific">Acetitomaculum ruminis DSM 5522</name>
    <dbReference type="NCBI Taxonomy" id="1120918"/>
    <lineage>
        <taxon>Bacteria</taxon>
        <taxon>Bacillati</taxon>
        <taxon>Bacillota</taxon>
        <taxon>Clostridia</taxon>
        <taxon>Lachnospirales</taxon>
        <taxon>Lachnospiraceae</taxon>
        <taxon>Acetitomaculum</taxon>
    </lineage>
</organism>
<dbReference type="Proteomes" id="UP000198838">
    <property type="component" value="Unassembled WGS sequence"/>
</dbReference>
<sequence>MLIHAPLFKGIIILYPKTCPEETVYQLGTKDGYEDAILKPSSGATKEKRNIAKSLLDGAVNLLKRKSENIMAVVKEALENPLMKKKSHEEIAEAARMSV</sequence>
<evidence type="ECO:0000313" key="2">
    <source>
        <dbReference type="Proteomes" id="UP000198838"/>
    </source>
</evidence>
<dbReference type="AlphaFoldDB" id="A0A1I0XI84"/>
<evidence type="ECO:0000313" key="1">
    <source>
        <dbReference type="EMBL" id="SFA99663.1"/>
    </source>
</evidence>
<gene>
    <name evidence="1" type="ORF">SAMN05216249_106134</name>
</gene>
<reference evidence="1 2" key="1">
    <citation type="submission" date="2016-10" db="EMBL/GenBank/DDBJ databases">
        <authorList>
            <person name="de Groot N.N."/>
        </authorList>
    </citation>
    <scope>NUCLEOTIDE SEQUENCE [LARGE SCALE GENOMIC DNA]</scope>
    <source>
        <strain evidence="1 2">DSM 5522</strain>
    </source>
</reference>
<keyword evidence="2" id="KW-1185">Reference proteome</keyword>
<dbReference type="EMBL" id="FOJY01000006">
    <property type="protein sequence ID" value="SFA99663.1"/>
    <property type="molecule type" value="Genomic_DNA"/>
</dbReference>
<accession>A0A1I0XI84</accession>
<protein>
    <submittedName>
        <fullName evidence="1">Uncharacterized protein</fullName>
    </submittedName>
</protein>
<proteinExistence type="predicted"/>